<dbReference type="InterPro" id="IPR026906">
    <property type="entry name" value="LRR_5"/>
</dbReference>
<dbReference type="Pfam" id="PF13306">
    <property type="entry name" value="LRR_5"/>
    <property type="match status" value="1"/>
</dbReference>
<organism evidence="1 2">
    <name type="scientific">Thalassiosira oceanica</name>
    <name type="common">Marine diatom</name>
    <dbReference type="NCBI Taxonomy" id="159749"/>
    <lineage>
        <taxon>Eukaryota</taxon>
        <taxon>Sar</taxon>
        <taxon>Stramenopiles</taxon>
        <taxon>Ochrophyta</taxon>
        <taxon>Bacillariophyta</taxon>
        <taxon>Coscinodiscophyceae</taxon>
        <taxon>Thalassiosirophycidae</taxon>
        <taxon>Thalassiosirales</taxon>
        <taxon>Thalassiosiraceae</taxon>
        <taxon>Thalassiosira</taxon>
    </lineage>
</organism>
<sequence length="181" mass="19652">ASGPICLAVTTSPRPLDLTACAFVRQHNLTRLNNPMGDQVAVSGGPSAPGVFLLYEGGKVRKVKEDLSELSRVRVAPHVTAISYGAFWGYGKLVEVEFDEGLQVIEQRAFNGCTSLRSVTLPSTVTKLGCQAFCNCVGLIILQFNEGLQVISGDTFQKVHIVTKRHFAIECNQVGRRQGFL</sequence>
<dbReference type="InterPro" id="IPR032675">
    <property type="entry name" value="LRR_dom_sf"/>
</dbReference>
<feature type="non-terminal residue" evidence="1">
    <location>
        <position position="1"/>
    </location>
</feature>
<dbReference type="OrthoDB" id="6363818at2759"/>
<dbReference type="Gene3D" id="3.80.10.10">
    <property type="entry name" value="Ribonuclease Inhibitor"/>
    <property type="match status" value="1"/>
</dbReference>
<reference evidence="1 2" key="1">
    <citation type="journal article" date="2012" name="Genome Biol.">
        <title>Genome and low-iron response of an oceanic diatom adapted to chronic iron limitation.</title>
        <authorList>
            <person name="Lommer M."/>
            <person name="Specht M."/>
            <person name="Roy A.S."/>
            <person name="Kraemer L."/>
            <person name="Andreson R."/>
            <person name="Gutowska M.A."/>
            <person name="Wolf J."/>
            <person name="Bergner S.V."/>
            <person name="Schilhabel M.B."/>
            <person name="Klostermeier U.C."/>
            <person name="Beiko R.G."/>
            <person name="Rosenstiel P."/>
            <person name="Hippler M."/>
            <person name="Laroche J."/>
        </authorList>
    </citation>
    <scope>NUCLEOTIDE SEQUENCE [LARGE SCALE GENOMIC DNA]</scope>
    <source>
        <strain evidence="1 2">CCMP1005</strain>
    </source>
</reference>
<evidence type="ECO:0000313" key="2">
    <source>
        <dbReference type="Proteomes" id="UP000266841"/>
    </source>
</evidence>
<protein>
    <submittedName>
        <fullName evidence="1">Uncharacterized protein</fullName>
    </submittedName>
</protein>
<comment type="caution">
    <text evidence="1">The sequence shown here is derived from an EMBL/GenBank/DDBJ whole genome shotgun (WGS) entry which is preliminary data.</text>
</comment>
<dbReference type="EMBL" id="AGNL01023773">
    <property type="protein sequence ID" value="EJK59043.1"/>
    <property type="molecule type" value="Genomic_DNA"/>
</dbReference>
<keyword evidence="2" id="KW-1185">Reference proteome</keyword>
<dbReference type="SUPFAM" id="SSF52058">
    <property type="entry name" value="L domain-like"/>
    <property type="match status" value="1"/>
</dbReference>
<evidence type="ECO:0000313" key="1">
    <source>
        <dbReference type="EMBL" id="EJK59043.1"/>
    </source>
</evidence>
<proteinExistence type="predicted"/>
<name>K0RZ04_THAOC</name>
<dbReference type="Proteomes" id="UP000266841">
    <property type="component" value="Unassembled WGS sequence"/>
</dbReference>
<dbReference type="AlphaFoldDB" id="K0RZ04"/>
<accession>K0RZ04</accession>
<gene>
    <name evidence="1" type="ORF">THAOC_20787</name>
</gene>